<dbReference type="OrthoDB" id="6541240at2"/>
<organism evidence="2 4">
    <name type="scientific">Pantoea dispersa</name>
    <dbReference type="NCBI Taxonomy" id="59814"/>
    <lineage>
        <taxon>Bacteria</taxon>
        <taxon>Pseudomonadati</taxon>
        <taxon>Pseudomonadota</taxon>
        <taxon>Gammaproteobacteria</taxon>
        <taxon>Enterobacterales</taxon>
        <taxon>Erwiniaceae</taxon>
        <taxon>Pantoea</taxon>
    </lineage>
</organism>
<gene>
    <name evidence="3" type="ORF">FK492_15175</name>
    <name evidence="2" type="ORF">SA3R_12535</name>
</gene>
<comment type="caution">
    <text evidence="2">The sequence shown here is derived from an EMBL/GenBank/DDBJ whole genome shotgun (WGS) entry which is preliminary data.</text>
</comment>
<proteinExistence type="predicted"/>
<feature type="transmembrane region" description="Helical" evidence="1">
    <location>
        <begin position="50"/>
        <end position="71"/>
    </location>
</feature>
<keyword evidence="1" id="KW-0472">Membrane</keyword>
<dbReference type="Proteomes" id="UP000319715">
    <property type="component" value="Unassembled WGS sequence"/>
</dbReference>
<dbReference type="Proteomes" id="UP000071979">
    <property type="component" value="Unassembled WGS sequence"/>
</dbReference>
<dbReference type="AlphaFoldDB" id="A0A8E1RY39"/>
<evidence type="ECO:0000256" key="1">
    <source>
        <dbReference type="SAM" id="Phobius"/>
    </source>
</evidence>
<reference evidence="3 5" key="2">
    <citation type="submission" date="2019-06" db="EMBL/GenBank/DDBJ databases">
        <title>Pantoea dispersa Assembly.</title>
        <authorList>
            <person name="Wang J."/>
        </authorList>
    </citation>
    <scope>NUCLEOTIDE SEQUENCE [LARGE SCALE GENOMIC DNA]</scope>
    <source>
        <strain evidence="3">Bio</strain>
        <strain evidence="5">bio</strain>
    </source>
</reference>
<evidence type="ECO:0000313" key="3">
    <source>
        <dbReference type="EMBL" id="TQC71756.1"/>
    </source>
</evidence>
<protein>
    <submittedName>
        <fullName evidence="2">Uncharacterized protein</fullName>
    </submittedName>
</protein>
<dbReference type="EMBL" id="VICF01000005">
    <property type="protein sequence ID" value="TQC71756.1"/>
    <property type="molecule type" value="Genomic_DNA"/>
</dbReference>
<dbReference type="EMBL" id="LDSE01000022">
    <property type="protein sequence ID" value="KTS67492.1"/>
    <property type="molecule type" value="Genomic_DNA"/>
</dbReference>
<keyword evidence="1" id="KW-1133">Transmembrane helix</keyword>
<name>A0A8E1RY39_9GAMM</name>
<accession>A0A8E1RY39</accession>
<reference evidence="2 4" key="1">
    <citation type="journal article" date="2016" name="Front. Microbiol.">
        <title>Genomic Resource of Rice Seed Associated Bacteria.</title>
        <authorList>
            <person name="Midha S."/>
            <person name="Bansal K."/>
            <person name="Sharma S."/>
            <person name="Kumar N."/>
            <person name="Patil P.P."/>
            <person name="Chaudhry V."/>
            <person name="Patil P.B."/>
        </authorList>
    </citation>
    <scope>NUCLEOTIDE SEQUENCE [LARGE SCALE GENOMIC DNA]</scope>
    <source>
        <strain evidence="2 4">SA3</strain>
    </source>
</reference>
<evidence type="ECO:0000313" key="5">
    <source>
        <dbReference type="Proteomes" id="UP000319715"/>
    </source>
</evidence>
<keyword evidence="1" id="KW-0812">Transmembrane</keyword>
<keyword evidence="5" id="KW-1185">Reference proteome</keyword>
<evidence type="ECO:0000313" key="2">
    <source>
        <dbReference type="EMBL" id="KTS67492.1"/>
    </source>
</evidence>
<feature type="transmembrane region" description="Helical" evidence="1">
    <location>
        <begin position="12"/>
        <end position="44"/>
    </location>
</feature>
<sequence length="97" mass="11199">MVLQTLDLNLREIVILALLLWLFVRYTWVMAALTLIVGAIALLVLLPLDIYYTLVPLALLGVGLGMLLHHYQQRQLLLKREARTPRSYTSKQDEFHL</sequence>
<evidence type="ECO:0000313" key="4">
    <source>
        <dbReference type="Proteomes" id="UP000071979"/>
    </source>
</evidence>
<dbReference type="RefSeq" id="WP_058757834.1">
    <property type="nucleotide sequence ID" value="NZ_CP106660.1"/>
</dbReference>